<accession>A0ABS3HR32</accession>
<keyword evidence="2" id="KW-0547">Nucleotide-binding</keyword>
<evidence type="ECO:0000256" key="1">
    <source>
        <dbReference type="ARBA" id="ARBA00022729"/>
    </source>
</evidence>
<dbReference type="Gene3D" id="3.60.21.10">
    <property type="match status" value="1"/>
</dbReference>
<dbReference type="CDD" id="cd00845">
    <property type="entry name" value="MPP_UshA_N_like"/>
    <property type="match status" value="1"/>
</dbReference>
<dbReference type="InterPro" id="IPR036907">
    <property type="entry name" value="5'-Nucleotdase_C_sf"/>
</dbReference>
<dbReference type="PIRSF" id="PIRSF036361">
    <property type="entry name" value="YunD"/>
    <property type="match status" value="1"/>
</dbReference>
<dbReference type="EMBL" id="JAFLVX010000012">
    <property type="protein sequence ID" value="MBO0476219.1"/>
    <property type="molecule type" value="Genomic_DNA"/>
</dbReference>
<keyword evidence="2" id="KW-0378">Hydrolase</keyword>
<dbReference type="InterPro" id="IPR006179">
    <property type="entry name" value="5_nucleotidase/apyrase"/>
</dbReference>
<dbReference type="InterPro" id="IPR008334">
    <property type="entry name" value="5'-Nucleotdase_C"/>
</dbReference>
<feature type="domain" description="Calcineurin-like phosphoesterase" evidence="3">
    <location>
        <begin position="6"/>
        <end position="206"/>
    </location>
</feature>
<dbReference type="Pfam" id="PF02872">
    <property type="entry name" value="5_nucleotid_C"/>
    <property type="match status" value="1"/>
</dbReference>
<feature type="domain" description="5'-Nucleotidase C-terminal" evidence="4">
    <location>
        <begin position="287"/>
        <end position="418"/>
    </location>
</feature>
<protein>
    <submittedName>
        <fullName evidence="5">Bifunctional metallophosphatase/5'-nucleotidase</fullName>
    </submittedName>
</protein>
<name>A0ABS3HR32_9ENTE</name>
<dbReference type="RefSeq" id="WP_206965157.1">
    <property type="nucleotide sequence ID" value="NZ_JAFLVX010000012.1"/>
</dbReference>
<sequence length="453" mass="51519">MKETIHFLHTNDLHSHFENWPKIRRHLSERQAALSKEGISYLTVDLGDFMDRFHPLTDVTDGKASVEIMNQVVYDYATIGNNEGITNSKHELNQLYEDANFTVLLANLIDKDTMSRPDWAKKYAISQTPAGTKIGLIGLTAPIELTYEPFGWHALDPIECLKELLPEMQQTCDMIVILSHLGLPDDKVLAETFPEIDVIIESHTHHLFENGFVWNECLFAAAGRFGEYSGEVALELENHRIISKKAIAIKTSELEEKTRDLVEIANYKLEGETLLNNQVVGSLPKTLEKETTLMEMTLEAIKDYAKVDVSLLNTGIILTDLLAGNVTKKDLHDCLPHPMNLIKVRLIGRDVKRLVYEIEKNRAFLFRFPIVGMKFRGKFFGKMCYDGLAYEKETKNVTWCGKEIDDEAVYELATVDHLSFLPFFPTFEIAGEINILSSDFLRTILGSYIEKNV</sequence>
<comment type="caution">
    <text evidence="5">The sequence shown here is derived from an EMBL/GenBank/DDBJ whole genome shotgun (WGS) entry which is preliminary data.</text>
</comment>
<dbReference type="Gene3D" id="3.90.780.10">
    <property type="entry name" value="5'-Nucleotidase, C-terminal domain"/>
    <property type="match status" value="1"/>
</dbReference>
<reference evidence="5 6" key="1">
    <citation type="submission" date="2021-03" db="EMBL/GenBank/DDBJ databases">
        <title>Enterococcal diversity collection.</title>
        <authorList>
            <person name="Gilmore M.S."/>
            <person name="Schwartzman J."/>
            <person name="Van Tyne D."/>
            <person name="Martin M."/>
            <person name="Earl A.M."/>
            <person name="Manson A.L."/>
            <person name="Straub T."/>
            <person name="Salamzade R."/>
            <person name="Saavedra J."/>
            <person name="Lebreton F."/>
            <person name="Prichula J."/>
            <person name="Schaufler K."/>
            <person name="Gaca A."/>
            <person name="Sgardioli B."/>
            <person name="Wagenaar J."/>
            <person name="Strong T."/>
        </authorList>
    </citation>
    <scope>NUCLEOTIDE SEQUENCE [LARGE SCALE GENOMIC DNA]</scope>
    <source>
        <strain evidence="5 6">DIV0080</strain>
    </source>
</reference>
<dbReference type="PRINTS" id="PR01607">
    <property type="entry name" value="APYRASEFAMLY"/>
</dbReference>
<dbReference type="PANTHER" id="PTHR11575:SF23">
    <property type="entry name" value="5-NUCLEOTIDASE FAMILY PROTEIN"/>
    <property type="match status" value="1"/>
</dbReference>
<gene>
    <name evidence="5" type="ORF">DOK76_04000</name>
</gene>
<keyword evidence="1" id="KW-0732">Signal</keyword>
<dbReference type="InterPro" id="IPR011240">
    <property type="entry name" value="Pesterase_YunD"/>
</dbReference>
<dbReference type="InterPro" id="IPR029052">
    <property type="entry name" value="Metallo-depent_PP-like"/>
</dbReference>
<proteinExistence type="inferred from homology"/>
<evidence type="ECO:0000256" key="2">
    <source>
        <dbReference type="RuleBase" id="RU362119"/>
    </source>
</evidence>
<dbReference type="SUPFAM" id="SSF55816">
    <property type="entry name" value="5'-nucleotidase (syn. UDP-sugar hydrolase), C-terminal domain"/>
    <property type="match status" value="1"/>
</dbReference>
<dbReference type="Proteomes" id="UP000664857">
    <property type="component" value="Unassembled WGS sequence"/>
</dbReference>
<dbReference type="PANTHER" id="PTHR11575">
    <property type="entry name" value="5'-NUCLEOTIDASE-RELATED"/>
    <property type="match status" value="1"/>
</dbReference>
<dbReference type="InterPro" id="IPR004843">
    <property type="entry name" value="Calcineurin-like_PHP"/>
</dbReference>
<keyword evidence="6" id="KW-1185">Reference proteome</keyword>
<comment type="similarity">
    <text evidence="2">Belongs to the 5'-nucleotidase family.</text>
</comment>
<evidence type="ECO:0000313" key="5">
    <source>
        <dbReference type="EMBL" id="MBO0476219.1"/>
    </source>
</evidence>
<evidence type="ECO:0000313" key="6">
    <source>
        <dbReference type="Proteomes" id="UP000664857"/>
    </source>
</evidence>
<evidence type="ECO:0000259" key="3">
    <source>
        <dbReference type="Pfam" id="PF00149"/>
    </source>
</evidence>
<dbReference type="SUPFAM" id="SSF56300">
    <property type="entry name" value="Metallo-dependent phosphatases"/>
    <property type="match status" value="1"/>
</dbReference>
<dbReference type="Pfam" id="PF00149">
    <property type="entry name" value="Metallophos"/>
    <property type="match status" value="1"/>
</dbReference>
<organism evidence="5 6">
    <name type="scientific">Candidatus Vagococcus giribetii</name>
    <dbReference type="NCBI Taxonomy" id="2230876"/>
    <lineage>
        <taxon>Bacteria</taxon>
        <taxon>Bacillati</taxon>
        <taxon>Bacillota</taxon>
        <taxon>Bacilli</taxon>
        <taxon>Lactobacillales</taxon>
        <taxon>Enterococcaceae</taxon>
        <taxon>Vagococcus</taxon>
    </lineage>
</organism>
<evidence type="ECO:0000259" key="4">
    <source>
        <dbReference type="Pfam" id="PF02872"/>
    </source>
</evidence>